<evidence type="ECO:0000256" key="6">
    <source>
        <dbReference type="ARBA" id="ARBA00025329"/>
    </source>
</evidence>
<dbReference type="GO" id="GO:0051082">
    <property type="term" value="F:unfolded protein binding"/>
    <property type="evidence" value="ECO:0007669"/>
    <property type="project" value="InterPro"/>
</dbReference>
<evidence type="ECO:0000256" key="5">
    <source>
        <dbReference type="ARBA" id="ARBA00023186"/>
    </source>
</evidence>
<dbReference type="PANTHER" id="PTHR19375">
    <property type="entry name" value="HEAT SHOCK PROTEIN 70KDA"/>
    <property type="match status" value="1"/>
</dbReference>
<keyword evidence="5 7" id="KW-0143">Chaperone</keyword>
<dbReference type="SUPFAM" id="SSF100920">
    <property type="entry name" value="Heat shock protein 70kD (HSP70), peptide-binding domain"/>
    <property type="match status" value="1"/>
</dbReference>
<sequence>MVVTKKNNSEKLFLGIDFGTTYSLAATVKKEEIILLLDNKKRYLLPSIVSYKNNTVSVGWDALEHVIKDPMNTITSVKRLLGRSIEFIKKEFPILPYLIEEKNGNIIFHTNTGVVTPIDVSSEILKCLKKRALFLFNQEIDASIITVPAYFDNFQKKAIKEAALLSQINLIRLLNEPTAAAIAYGLKIKKKGIIIVYDLGGGTFDISVLKLNKEIFEVLATSGNSNLGGDDFDYALANYIFKKYNIENKCNIKDTCNEFFQCSLLQIAKITKVKLTIYHKVEIQFFGWTSYITRDEFNIIIIDLVKKTLLICSQLLEEINLSVDKIEEVIMVGGSTRVPLVYQEVLNFFKKLPLSSINPDQVVAIGAAIQANMLINNSYVKNKTILLDVMPLSLGIEVMGGFVEKIISRNTSIPISKTKEFTTYKDNQTSIIIHVLQGERELVKDCISLSRFILKNIKPQKAGVTRILVTFEVDTDGLIDVKVLDKYSNQHKRIQIDSNMILQNINVAKVVQDSLVYAKKDYFFRVKTEKKMEAIHILDILNTALRDNKRLVSEEELNKIKLQKKKLEKSIDEDDFFSIKLNIKKLEDISKNFFSLQLKKTFSSFSNTNYLKRNK</sequence>
<dbReference type="Proteomes" id="UP000298594">
    <property type="component" value="Chromosome"/>
</dbReference>
<dbReference type="InterPro" id="IPR029048">
    <property type="entry name" value="HSP70_C_sf"/>
</dbReference>
<accession>A0A4D6Y3V2</accession>
<dbReference type="GO" id="GO:0016887">
    <property type="term" value="F:ATP hydrolysis activity"/>
    <property type="evidence" value="ECO:0007669"/>
    <property type="project" value="UniProtKB-UniRule"/>
</dbReference>
<dbReference type="PROSITE" id="PS00329">
    <property type="entry name" value="HSP70_2"/>
    <property type="match status" value="1"/>
</dbReference>
<dbReference type="GO" id="GO:0016226">
    <property type="term" value="P:iron-sulfur cluster assembly"/>
    <property type="evidence" value="ECO:0007669"/>
    <property type="project" value="InterPro"/>
</dbReference>
<dbReference type="Gene3D" id="2.60.34.10">
    <property type="entry name" value="Substrate Binding Domain Of DNAk, Chain A, domain 1"/>
    <property type="match status" value="1"/>
</dbReference>
<evidence type="ECO:0000256" key="4">
    <source>
        <dbReference type="ARBA" id="ARBA00022840"/>
    </source>
</evidence>
<comment type="similarity">
    <text evidence="1 7 8">Belongs to the heat shock protein 70 family.</text>
</comment>
<dbReference type="NCBIfam" id="NF003520">
    <property type="entry name" value="PRK05183.1"/>
    <property type="match status" value="1"/>
</dbReference>
<dbReference type="RefSeq" id="WP_158360049.1">
    <property type="nucleotide sequence ID" value="NZ_CP034879.1"/>
</dbReference>
<evidence type="ECO:0000256" key="7">
    <source>
        <dbReference type="HAMAP-Rule" id="MF_00679"/>
    </source>
</evidence>
<proteinExistence type="inferred from homology"/>
<dbReference type="PROSITE" id="PS01036">
    <property type="entry name" value="HSP70_3"/>
    <property type="match status" value="1"/>
</dbReference>
<evidence type="ECO:0000256" key="2">
    <source>
        <dbReference type="ARBA" id="ARBA00018474"/>
    </source>
</evidence>
<dbReference type="InterPro" id="IPR029047">
    <property type="entry name" value="HSP70_peptide-bd_sf"/>
</dbReference>
<evidence type="ECO:0000313" key="10">
    <source>
        <dbReference type="Proteomes" id="UP000298594"/>
    </source>
</evidence>
<dbReference type="InterPro" id="IPR018181">
    <property type="entry name" value="Heat_shock_70_CS"/>
</dbReference>
<dbReference type="NCBIfam" id="TIGR01991">
    <property type="entry name" value="HscA"/>
    <property type="match status" value="1"/>
</dbReference>
<dbReference type="HAMAP" id="MF_00679">
    <property type="entry name" value="HscA"/>
    <property type="match status" value="1"/>
</dbReference>
<dbReference type="AlphaFoldDB" id="A0A4D6Y3V2"/>
<dbReference type="Gene3D" id="1.20.1270.10">
    <property type="match status" value="1"/>
</dbReference>
<dbReference type="InterPro" id="IPR010236">
    <property type="entry name" value="ISC_FeS_clus_asmbl_HscA"/>
</dbReference>
<keyword evidence="3 7" id="KW-0547">Nucleotide-binding</keyword>
<dbReference type="PRINTS" id="PR00301">
    <property type="entry name" value="HEATSHOCK70"/>
</dbReference>
<comment type="function">
    <text evidence="6 7">Chaperone involved in the maturation of iron-sulfur cluster-containing proteins. Has a low intrinsic ATPase activity which is markedly stimulated by HscB. Involved in the maturation of IscU.</text>
</comment>
<dbReference type="SUPFAM" id="SSF53067">
    <property type="entry name" value="Actin-like ATPase domain"/>
    <property type="match status" value="2"/>
</dbReference>
<name>A0A4D6Y3V2_9GAMM</name>
<dbReference type="Pfam" id="PF00012">
    <property type="entry name" value="HSP70"/>
    <property type="match status" value="1"/>
</dbReference>
<dbReference type="GO" id="GO:0005524">
    <property type="term" value="F:ATP binding"/>
    <property type="evidence" value="ECO:0007669"/>
    <property type="project" value="UniProtKB-KW"/>
</dbReference>
<dbReference type="OrthoDB" id="9766019at2"/>
<reference evidence="9 10" key="2">
    <citation type="submission" date="2019-05" db="EMBL/GenBank/DDBJ databases">
        <title>Genome evolution of the obligate endosymbiont Buchnera aphidicola.</title>
        <authorList>
            <person name="Moran N.A."/>
        </authorList>
    </citation>
    <scope>NUCLEOTIDE SEQUENCE [LARGE SCALE GENOMIC DNA]</scope>
    <source>
        <strain evidence="9 10">Bca</strain>
    </source>
</reference>
<keyword evidence="4 7" id="KW-0067">ATP-binding</keyword>
<dbReference type="EMBL" id="CP034879">
    <property type="protein sequence ID" value="QCI20720.1"/>
    <property type="molecule type" value="Genomic_DNA"/>
</dbReference>
<dbReference type="Gene3D" id="3.90.640.10">
    <property type="entry name" value="Actin, Chain A, domain 4"/>
    <property type="match status" value="1"/>
</dbReference>
<dbReference type="GO" id="GO:0140662">
    <property type="term" value="F:ATP-dependent protein folding chaperone"/>
    <property type="evidence" value="ECO:0007669"/>
    <property type="project" value="InterPro"/>
</dbReference>
<gene>
    <name evidence="7 9" type="primary">hscA</name>
    <name evidence="9" type="ORF">D9V67_03120</name>
</gene>
<evidence type="ECO:0000256" key="1">
    <source>
        <dbReference type="ARBA" id="ARBA00007381"/>
    </source>
</evidence>
<reference evidence="9 10" key="1">
    <citation type="submission" date="2018-12" db="EMBL/GenBank/DDBJ databases">
        <authorList>
            <person name="Chong R.A."/>
        </authorList>
    </citation>
    <scope>NUCLEOTIDE SEQUENCE [LARGE SCALE GENOMIC DNA]</scope>
    <source>
        <strain evidence="9 10">Bca</strain>
    </source>
</reference>
<evidence type="ECO:0000313" key="9">
    <source>
        <dbReference type="EMBL" id="QCI20720.1"/>
    </source>
</evidence>
<dbReference type="InterPro" id="IPR043129">
    <property type="entry name" value="ATPase_NBD"/>
</dbReference>
<evidence type="ECO:0000256" key="8">
    <source>
        <dbReference type="RuleBase" id="RU003322"/>
    </source>
</evidence>
<dbReference type="Gene3D" id="3.30.420.40">
    <property type="match status" value="2"/>
</dbReference>
<dbReference type="SUPFAM" id="SSF100934">
    <property type="entry name" value="Heat shock protein 70kD (HSP70), C-terminal subdomain"/>
    <property type="match status" value="1"/>
</dbReference>
<dbReference type="InterPro" id="IPR013126">
    <property type="entry name" value="Hsp_70_fam"/>
</dbReference>
<protein>
    <recommendedName>
        <fullName evidence="2 7">Chaperone protein HscA</fullName>
    </recommendedName>
    <alternativeName>
        <fullName evidence="7">Hsc66</fullName>
    </alternativeName>
</protein>
<organism evidence="9 10">
    <name type="scientific">Buchnera aphidicola</name>
    <name type="common">Brachycaudus cardui</name>
    <dbReference type="NCBI Taxonomy" id="557993"/>
    <lineage>
        <taxon>Bacteria</taxon>
        <taxon>Pseudomonadati</taxon>
        <taxon>Pseudomonadota</taxon>
        <taxon>Gammaproteobacteria</taxon>
        <taxon>Enterobacterales</taxon>
        <taxon>Erwiniaceae</taxon>
        <taxon>Buchnera</taxon>
    </lineage>
</organism>
<evidence type="ECO:0000256" key="3">
    <source>
        <dbReference type="ARBA" id="ARBA00022741"/>
    </source>
</evidence>